<gene>
    <name evidence="1" type="ORF">M9Y10_018713</name>
</gene>
<name>A0ABR2HME8_9EUKA</name>
<sequence>MENLYIMKLLIEKGANINANTAAHKPTPLMCASIIVVALIKRGADKNIRDKLGCTALDWAKIIKMRVLICLMKLTS</sequence>
<proteinExistence type="predicted"/>
<dbReference type="InterPro" id="IPR002110">
    <property type="entry name" value="Ankyrin_rpt"/>
</dbReference>
<comment type="caution">
    <text evidence="1">The sequence shown here is derived from an EMBL/GenBank/DDBJ whole genome shotgun (WGS) entry which is preliminary data.</text>
</comment>
<keyword evidence="2" id="KW-1185">Reference proteome</keyword>
<dbReference type="Proteomes" id="UP001470230">
    <property type="component" value="Unassembled WGS sequence"/>
</dbReference>
<evidence type="ECO:0000313" key="2">
    <source>
        <dbReference type="Proteomes" id="UP001470230"/>
    </source>
</evidence>
<accession>A0ABR2HME8</accession>
<dbReference type="SUPFAM" id="SSF48403">
    <property type="entry name" value="Ankyrin repeat"/>
    <property type="match status" value="1"/>
</dbReference>
<dbReference type="Pfam" id="PF00023">
    <property type="entry name" value="Ank"/>
    <property type="match status" value="1"/>
</dbReference>
<dbReference type="Gene3D" id="1.25.40.20">
    <property type="entry name" value="Ankyrin repeat-containing domain"/>
    <property type="match status" value="1"/>
</dbReference>
<reference evidence="1 2" key="1">
    <citation type="submission" date="2024-04" db="EMBL/GenBank/DDBJ databases">
        <title>Tritrichomonas musculus Genome.</title>
        <authorList>
            <person name="Alves-Ferreira E."/>
            <person name="Grigg M."/>
            <person name="Lorenzi H."/>
            <person name="Galac M."/>
        </authorList>
    </citation>
    <scope>NUCLEOTIDE SEQUENCE [LARGE SCALE GENOMIC DNA]</scope>
    <source>
        <strain evidence="1 2">EAF2021</strain>
    </source>
</reference>
<evidence type="ECO:0000313" key="1">
    <source>
        <dbReference type="EMBL" id="KAK8849337.1"/>
    </source>
</evidence>
<organism evidence="1 2">
    <name type="scientific">Tritrichomonas musculus</name>
    <dbReference type="NCBI Taxonomy" id="1915356"/>
    <lineage>
        <taxon>Eukaryota</taxon>
        <taxon>Metamonada</taxon>
        <taxon>Parabasalia</taxon>
        <taxon>Tritrichomonadida</taxon>
        <taxon>Tritrichomonadidae</taxon>
        <taxon>Tritrichomonas</taxon>
    </lineage>
</organism>
<dbReference type="EMBL" id="JAPFFF010000026">
    <property type="protein sequence ID" value="KAK8849337.1"/>
    <property type="molecule type" value="Genomic_DNA"/>
</dbReference>
<dbReference type="InterPro" id="IPR036770">
    <property type="entry name" value="Ankyrin_rpt-contain_sf"/>
</dbReference>
<protein>
    <submittedName>
        <fullName evidence="1">WD repeat-containing protein 34</fullName>
    </submittedName>
</protein>